<proteinExistence type="predicted"/>
<dbReference type="OrthoDB" id="2751008at2"/>
<accession>A0A1C5GZ72</accession>
<reference evidence="4" key="1">
    <citation type="submission" date="2016-06" db="EMBL/GenBank/DDBJ databases">
        <authorList>
            <person name="Varghese N."/>
            <person name="Submissions Spin"/>
        </authorList>
    </citation>
    <scope>NUCLEOTIDE SEQUENCE [LARGE SCALE GENOMIC DNA]</scope>
    <source>
        <strain evidence="4">DSM 45161</strain>
    </source>
</reference>
<evidence type="ECO:0000313" key="4">
    <source>
        <dbReference type="Proteomes" id="UP000198215"/>
    </source>
</evidence>
<evidence type="ECO:0000313" key="3">
    <source>
        <dbReference type="EMBL" id="SCG39119.1"/>
    </source>
</evidence>
<organism evidence="3 4">
    <name type="scientific">Micromonospora coxensis</name>
    <dbReference type="NCBI Taxonomy" id="356852"/>
    <lineage>
        <taxon>Bacteria</taxon>
        <taxon>Bacillati</taxon>
        <taxon>Actinomycetota</taxon>
        <taxon>Actinomycetes</taxon>
        <taxon>Micromonosporales</taxon>
        <taxon>Micromonosporaceae</taxon>
        <taxon>Micromonospora</taxon>
    </lineage>
</organism>
<feature type="chain" id="PRO_5008717140" evidence="1">
    <location>
        <begin position="30"/>
        <end position="428"/>
    </location>
</feature>
<keyword evidence="1" id="KW-0732">Signal</keyword>
<dbReference type="RefSeq" id="WP_157744910.1">
    <property type="nucleotide sequence ID" value="NZ_LT607753.1"/>
</dbReference>
<evidence type="ECO:0000259" key="2">
    <source>
        <dbReference type="Pfam" id="PF14040"/>
    </source>
</evidence>
<feature type="domain" description="Deoxyribonuclease NucA/NucB" evidence="2">
    <location>
        <begin position="341"/>
        <end position="426"/>
    </location>
</feature>
<dbReference type="AlphaFoldDB" id="A0A1C5GZ72"/>
<keyword evidence="4" id="KW-1185">Reference proteome</keyword>
<gene>
    <name evidence="3" type="ORF">GA0070614_0599</name>
</gene>
<dbReference type="Proteomes" id="UP000198215">
    <property type="component" value="Chromosome I"/>
</dbReference>
<sequence length="428" mass="46585">MRTTARRGLTTLATALALVVTALPGVAAADSPSAAWTVTSAPPALDPADALRPAPSAALAPIAPSRATLAAPEDDLRRECQNRPEAETRYGWAKDRFLRCWRGNRKVELKKNDSPIPGGGTKLAEVDFDYTLLGVARNGSRQVDFTFTFDKFEPSGGQERNISDLRVEITGCTTQIVCAPNPSAATRTITQWELMDDRSFGATWTTPDNTGEGLLKTISAPVGLNMSIVTTGRPDVRPWSETGMASGATVRFDSAGAKAGKHHGTVFSDVIPTFNLRALAARDGRSGEVMYTVRHIEDALLRPIRTFPSFPFKSPPGRYRADAGLDQRPLHRLFDDAITDKNRAAAGKVCNDVWGDRARDPNLDCDEYPFASTQEGAWTATNQATQPWHGSARLIPSDDNQTAGRAYLSTAFYQANRLLDWDAFYVQP</sequence>
<dbReference type="Pfam" id="PF14040">
    <property type="entry name" value="DNase_NucA_NucB"/>
    <property type="match status" value="1"/>
</dbReference>
<feature type="signal peptide" evidence="1">
    <location>
        <begin position="1"/>
        <end position="29"/>
    </location>
</feature>
<protein>
    <submittedName>
        <fullName evidence="3">Deoxyribonuclease NucA/NucB</fullName>
    </submittedName>
</protein>
<dbReference type="InterPro" id="IPR029476">
    <property type="entry name" value="DNase_NucA_NucB"/>
</dbReference>
<evidence type="ECO:0000256" key="1">
    <source>
        <dbReference type="SAM" id="SignalP"/>
    </source>
</evidence>
<dbReference type="EMBL" id="LT607753">
    <property type="protein sequence ID" value="SCG39119.1"/>
    <property type="molecule type" value="Genomic_DNA"/>
</dbReference>
<name>A0A1C5GZ72_9ACTN</name>